<keyword evidence="1" id="KW-0812">Transmembrane</keyword>
<feature type="transmembrane region" description="Helical" evidence="1">
    <location>
        <begin position="6"/>
        <end position="26"/>
    </location>
</feature>
<dbReference type="Proteomes" id="UP000028826">
    <property type="component" value="Unassembled WGS sequence"/>
</dbReference>
<reference evidence="2 3" key="1">
    <citation type="submission" date="2014-03" db="EMBL/GenBank/DDBJ databases">
        <title>Genome of Haematobacter massiliensis CCUG 47968.</title>
        <authorList>
            <person name="Wang D."/>
            <person name="Wang G."/>
        </authorList>
    </citation>
    <scope>NUCLEOTIDE SEQUENCE [LARGE SCALE GENOMIC DNA]</scope>
    <source>
        <strain evidence="2 3">CCUG 47968</strain>
    </source>
</reference>
<name>A0A086Y5A6_9RHOB</name>
<dbReference type="AlphaFoldDB" id="A0A086Y5A6"/>
<keyword evidence="1" id="KW-0472">Membrane</keyword>
<proteinExistence type="predicted"/>
<dbReference type="EMBL" id="JGYG01000006">
    <property type="protein sequence ID" value="KFI29456.1"/>
    <property type="molecule type" value="Genomic_DNA"/>
</dbReference>
<organism evidence="2 3">
    <name type="scientific">Haematobacter massiliensis</name>
    <dbReference type="NCBI Taxonomy" id="195105"/>
    <lineage>
        <taxon>Bacteria</taxon>
        <taxon>Pseudomonadati</taxon>
        <taxon>Pseudomonadota</taxon>
        <taxon>Alphaproteobacteria</taxon>
        <taxon>Rhodobacterales</taxon>
        <taxon>Paracoccaceae</taxon>
        <taxon>Haematobacter</taxon>
    </lineage>
</organism>
<evidence type="ECO:0000256" key="1">
    <source>
        <dbReference type="SAM" id="Phobius"/>
    </source>
</evidence>
<accession>A0A086Y5A6</accession>
<comment type="caution">
    <text evidence="2">The sequence shown here is derived from an EMBL/GenBank/DDBJ whole genome shotgun (WGS) entry which is preliminary data.</text>
</comment>
<evidence type="ECO:0000313" key="2">
    <source>
        <dbReference type="EMBL" id="KFI29456.1"/>
    </source>
</evidence>
<keyword evidence="1" id="KW-1133">Transmembrane helix</keyword>
<protein>
    <submittedName>
        <fullName evidence="2">Uncharacterized protein</fullName>
    </submittedName>
</protein>
<evidence type="ECO:0000313" key="3">
    <source>
        <dbReference type="Proteomes" id="UP000028826"/>
    </source>
</evidence>
<keyword evidence="3" id="KW-1185">Reference proteome</keyword>
<sequence length="64" mass="7714">MVFLYVPLILIVIAARFFGFIGKEYFAKALRHLFQLRVRKLPAQRLLHFYQLFQIQMRQLESVS</sequence>
<gene>
    <name evidence="2" type="ORF">CN97_17330</name>
</gene>